<dbReference type="EMBL" id="JH719564">
    <property type="protein sequence ID" value="EJF55531.1"/>
    <property type="molecule type" value="Genomic_DNA"/>
</dbReference>
<dbReference type="EMBL" id="JH719558">
    <property type="protein sequence ID" value="EJF55542.1"/>
    <property type="molecule type" value="Genomic_DNA"/>
</dbReference>
<dbReference type="OMA" id="ESAICVQ"/>
<dbReference type="AlphaFoldDB" id="R7SKF8"/>
<reference evidence="2 3" key="1">
    <citation type="journal article" date="2012" name="Science">
        <title>The Paleozoic origin of enzymatic lignin decomposition reconstructed from 31 fungal genomes.</title>
        <authorList>
            <person name="Floudas D."/>
            <person name="Binder M."/>
            <person name="Riley R."/>
            <person name="Barry K."/>
            <person name="Blanchette R.A."/>
            <person name="Henrissat B."/>
            <person name="Martinez A.T."/>
            <person name="Otillar R."/>
            <person name="Spatafora J.W."/>
            <person name="Yadav J.S."/>
            <person name="Aerts A."/>
            <person name="Benoit I."/>
            <person name="Boyd A."/>
            <person name="Carlson A."/>
            <person name="Copeland A."/>
            <person name="Coutinho P.M."/>
            <person name="de Vries R.P."/>
            <person name="Ferreira P."/>
            <person name="Findley K."/>
            <person name="Foster B."/>
            <person name="Gaskell J."/>
            <person name="Glotzer D."/>
            <person name="Gorecki P."/>
            <person name="Heitman J."/>
            <person name="Hesse C."/>
            <person name="Hori C."/>
            <person name="Igarashi K."/>
            <person name="Jurgens J.A."/>
            <person name="Kallen N."/>
            <person name="Kersten P."/>
            <person name="Kohler A."/>
            <person name="Kuees U."/>
            <person name="Kumar T.K.A."/>
            <person name="Kuo A."/>
            <person name="LaButti K."/>
            <person name="Larrondo L.F."/>
            <person name="Lindquist E."/>
            <person name="Ling A."/>
            <person name="Lombard V."/>
            <person name="Lucas S."/>
            <person name="Lundell T."/>
            <person name="Martin R."/>
            <person name="McLaughlin D.J."/>
            <person name="Morgenstern I."/>
            <person name="Morin E."/>
            <person name="Murat C."/>
            <person name="Nagy L.G."/>
            <person name="Nolan M."/>
            <person name="Ohm R.A."/>
            <person name="Patyshakuliyeva A."/>
            <person name="Rokas A."/>
            <person name="Ruiz-Duenas F.J."/>
            <person name="Sabat G."/>
            <person name="Salamov A."/>
            <person name="Samejima M."/>
            <person name="Schmutz J."/>
            <person name="Slot J.C."/>
            <person name="St John F."/>
            <person name="Stenlid J."/>
            <person name="Sun H."/>
            <person name="Sun S."/>
            <person name="Syed K."/>
            <person name="Tsang A."/>
            <person name="Wiebenga A."/>
            <person name="Young D."/>
            <person name="Pisabarro A."/>
            <person name="Eastwood D.C."/>
            <person name="Martin F."/>
            <person name="Cullen D."/>
            <person name="Grigoriev I.V."/>
            <person name="Hibbett D.S."/>
        </authorList>
    </citation>
    <scope>NUCLEOTIDE SEQUENCE [LARGE SCALE GENOMIC DNA]</scope>
    <source>
        <strain evidence="2 3">LYAD-421 SS1</strain>
    </source>
</reference>
<name>R7SKF8_DICSQ</name>
<organism evidence="2 3">
    <name type="scientific">Dichomitus squalens (strain LYAD-421)</name>
    <name type="common">Western red white-rot fungus</name>
    <dbReference type="NCBI Taxonomy" id="732165"/>
    <lineage>
        <taxon>Eukaryota</taxon>
        <taxon>Fungi</taxon>
        <taxon>Dikarya</taxon>
        <taxon>Basidiomycota</taxon>
        <taxon>Agaricomycotina</taxon>
        <taxon>Agaricomycetes</taxon>
        <taxon>Polyporales</taxon>
        <taxon>Polyporaceae</taxon>
        <taxon>Dichomitus</taxon>
    </lineage>
</organism>
<protein>
    <submittedName>
        <fullName evidence="2">Uncharacterized protein</fullName>
    </submittedName>
</protein>
<evidence type="ECO:0000313" key="2">
    <source>
        <dbReference type="EMBL" id="EJF55542.1"/>
    </source>
</evidence>
<dbReference type="OrthoDB" id="2437458at2759"/>
<dbReference type="PANTHER" id="PTHR33205">
    <property type="entry name" value="TRANSMEMBRANE PROTEIN"/>
    <property type="match status" value="1"/>
</dbReference>
<gene>
    <name evidence="2" type="ORF">DICSQDRAFT_73577</name>
    <name evidence="1" type="ORF">DICSQDRAFT_73602</name>
</gene>
<dbReference type="PANTHER" id="PTHR33205:SF1">
    <property type="entry name" value="TRANSMEMBRANE PROTEIN"/>
    <property type="match status" value="1"/>
</dbReference>
<dbReference type="KEGG" id="dsq:DICSQDRAFT_73577"/>
<evidence type="ECO:0000313" key="1">
    <source>
        <dbReference type="EMBL" id="EJF55531.1"/>
    </source>
</evidence>
<sequence>MLLGIPRSARCVQRFDDSLNSAIHITYRISLRSSSMREPRDPLLKVVYRCVTSQYTF</sequence>
<dbReference type="HOGENOM" id="CLU_200712_0_0_1"/>
<accession>R7SKF8</accession>
<proteinExistence type="predicted"/>
<evidence type="ECO:0000313" key="3">
    <source>
        <dbReference type="Proteomes" id="UP000053319"/>
    </source>
</evidence>
<dbReference type="KEGG" id="dsq:DICSQDRAFT_73602"/>
<dbReference type="Proteomes" id="UP000053319">
    <property type="component" value="Unassembled WGS sequence"/>
</dbReference>
<dbReference type="AntiFam" id="ANF00034">
    <property type="entry name" value="Antisense to 5.8S rRNA"/>
</dbReference>